<dbReference type="Proteomes" id="UP001632038">
    <property type="component" value="Unassembled WGS sequence"/>
</dbReference>
<dbReference type="PANTHER" id="PTHR12277:SF154">
    <property type="entry name" value="ALPHA_BETA-HYDROLASES SUPERFAMILY PROTEIN"/>
    <property type="match status" value="1"/>
</dbReference>
<evidence type="ECO:0000256" key="1">
    <source>
        <dbReference type="SAM" id="MobiDB-lite"/>
    </source>
</evidence>
<evidence type="ECO:0000313" key="2">
    <source>
        <dbReference type="EMBL" id="KAL3651646.1"/>
    </source>
</evidence>
<sequence length="118" mass="13323">MCRKNGNDGSGDTARRQRHGRRDIIDGSKLAFFPPTSPSYKLIITDDDTGLMQPFPHHENVDVLKLLMRRGTKIVVVYVRYPMATSSFLFSHGNAADIGQMYELFIELSSHLRVDLLG</sequence>
<reference evidence="3" key="1">
    <citation type="journal article" date="2024" name="IScience">
        <title>Strigolactones Initiate the Formation of Haustorium-like Structures in Castilleja.</title>
        <authorList>
            <person name="Buerger M."/>
            <person name="Peterson D."/>
            <person name="Chory J."/>
        </authorList>
    </citation>
    <scope>NUCLEOTIDE SEQUENCE [LARGE SCALE GENOMIC DNA]</scope>
</reference>
<evidence type="ECO:0000313" key="3">
    <source>
        <dbReference type="Proteomes" id="UP001632038"/>
    </source>
</evidence>
<dbReference type="EMBL" id="JAVIJP010000006">
    <property type="protein sequence ID" value="KAL3651646.1"/>
    <property type="molecule type" value="Genomic_DNA"/>
</dbReference>
<dbReference type="AlphaFoldDB" id="A0ABD3EBX0"/>
<comment type="caution">
    <text evidence="2">The sequence shown here is derived from an EMBL/GenBank/DDBJ whole genome shotgun (WGS) entry which is preliminary data.</text>
</comment>
<name>A0ABD3EBX0_9LAMI</name>
<keyword evidence="3" id="KW-1185">Reference proteome</keyword>
<gene>
    <name evidence="2" type="ORF">CASFOL_004648</name>
</gene>
<accession>A0ABD3EBX0</accession>
<protein>
    <submittedName>
        <fullName evidence="2">Uncharacterized protein</fullName>
    </submittedName>
</protein>
<feature type="region of interest" description="Disordered" evidence="1">
    <location>
        <begin position="1"/>
        <end position="20"/>
    </location>
</feature>
<organism evidence="2 3">
    <name type="scientific">Castilleja foliolosa</name>
    <dbReference type="NCBI Taxonomy" id="1961234"/>
    <lineage>
        <taxon>Eukaryota</taxon>
        <taxon>Viridiplantae</taxon>
        <taxon>Streptophyta</taxon>
        <taxon>Embryophyta</taxon>
        <taxon>Tracheophyta</taxon>
        <taxon>Spermatophyta</taxon>
        <taxon>Magnoliopsida</taxon>
        <taxon>eudicotyledons</taxon>
        <taxon>Gunneridae</taxon>
        <taxon>Pentapetalae</taxon>
        <taxon>asterids</taxon>
        <taxon>lamiids</taxon>
        <taxon>Lamiales</taxon>
        <taxon>Orobanchaceae</taxon>
        <taxon>Pedicularideae</taxon>
        <taxon>Castillejinae</taxon>
        <taxon>Castilleja</taxon>
    </lineage>
</organism>
<dbReference type="PANTHER" id="PTHR12277">
    <property type="entry name" value="ALPHA/BETA HYDROLASE DOMAIN-CONTAINING PROTEIN"/>
    <property type="match status" value="1"/>
</dbReference>
<proteinExistence type="predicted"/>